<dbReference type="Proteomes" id="UP000736672">
    <property type="component" value="Unassembled WGS sequence"/>
</dbReference>
<feature type="compositionally biased region" description="Polar residues" evidence="1">
    <location>
        <begin position="91"/>
        <end position="104"/>
    </location>
</feature>
<keyword evidence="4" id="KW-1185">Reference proteome</keyword>
<feature type="signal peptide" evidence="2">
    <location>
        <begin position="1"/>
        <end position="18"/>
    </location>
</feature>
<evidence type="ECO:0000256" key="1">
    <source>
        <dbReference type="SAM" id="MobiDB-lite"/>
    </source>
</evidence>
<feature type="region of interest" description="Disordered" evidence="1">
    <location>
        <begin position="82"/>
        <end position="104"/>
    </location>
</feature>
<feature type="chain" id="PRO_5040375918" evidence="2">
    <location>
        <begin position="19"/>
        <end position="104"/>
    </location>
</feature>
<evidence type="ECO:0000256" key="2">
    <source>
        <dbReference type="SAM" id="SignalP"/>
    </source>
</evidence>
<dbReference type="AlphaFoldDB" id="A0A9P9L660"/>
<dbReference type="EMBL" id="JAGTJS010000001">
    <property type="protein sequence ID" value="KAH7274937.1"/>
    <property type="molecule type" value="Genomic_DNA"/>
</dbReference>
<protein>
    <submittedName>
        <fullName evidence="3">Uncharacterized protein</fullName>
    </submittedName>
</protein>
<proteinExistence type="predicted"/>
<dbReference type="OrthoDB" id="5070032at2759"/>
<evidence type="ECO:0000313" key="4">
    <source>
        <dbReference type="Proteomes" id="UP000736672"/>
    </source>
</evidence>
<name>A0A9P9L660_FUSSL</name>
<reference evidence="3" key="1">
    <citation type="journal article" date="2021" name="Nat. Commun.">
        <title>Genetic determinants of endophytism in the Arabidopsis root mycobiome.</title>
        <authorList>
            <person name="Mesny F."/>
            <person name="Miyauchi S."/>
            <person name="Thiergart T."/>
            <person name="Pickel B."/>
            <person name="Atanasova L."/>
            <person name="Karlsson M."/>
            <person name="Huettel B."/>
            <person name="Barry K.W."/>
            <person name="Haridas S."/>
            <person name="Chen C."/>
            <person name="Bauer D."/>
            <person name="Andreopoulos W."/>
            <person name="Pangilinan J."/>
            <person name="LaButti K."/>
            <person name="Riley R."/>
            <person name="Lipzen A."/>
            <person name="Clum A."/>
            <person name="Drula E."/>
            <person name="Henrissat B."/>
            <person name="Kohler A."/>
            <person name="Grigoriev I.V."/>
            <person name="Martin F.M."/>
            <person name="Hacquard S."/>
        </authorList>
    </citation>
    <scope>NUCLEOTIDE SEQUENCE</scope>
    <source>
        <strain evidence="3">FSSC 5 MPI-SDFR-AT-0091</strain>
    </source>
</reference>
<comment type="caution">
    <text evidence="3">The sequence shown here is derived from an EMBL/GenBank/DDBJ whole genome shotgun (WGS) entry which is preliminary data.</text>
</comment>
<accession>A0A9P9L660</accession>
<keyword evidence="2" id="KW-0732">Signal</keyword>
<organism evidence="3 4">
    <name type="scientific">Fusarium solani</name>
    <name type="common">Filamentous fungus</name>
    <dbReference type="NCBI Taxonomy" id="169388"/>
    <lineage>
        <taxon>Eukaryota</taxon>
        <taxon>Fungi</taxon>
        <taxon>Dikarya</taxon>
        <taxon>Ascomycota</taxon>
        <taxon>Pezizomycotina</taxon>
        <taxon>Sordariomycetes</taxon>
        <taxon>Hypocreomycetidae</taxon>
        <taxon>Hypocreales</taxon>
        <taxon>Nectriaceae</taxon>
        <taxon>Fusarium</taxon>
        <taxon>Fusarium solani species complex</taxon>
    </lineage>
</organism>
<sequence>MKFFDIIIAGLAVASVQAIAVPGLPAAGLLFARQDHPPESPCLHPGGKKKCQIDCASKNADFWSCAPTCVCHFISTTALPPTATPTGPPAQTSDQPTAVPTPSG</sequence>
<gene>
    <name evidence="3" type="ORF">B0J15DRAFT_556810</name>
</gene>
<evidence type="ECO:0000313" key="3">
    <source>
        <dbReference type="EMBL" id="KAH7274937.1"/>
    </source>
</evidence>